<accession>A0A645CIL8</accession>
<keyword evidence="1 4" id="KW-0328">Glycosyltransferase</keyword>
<evidence type="ECO:0000313" key="4">
    <source>
        <dbReference type="EMBL" id="MPM76790.1"/>
    </source>
</evidence>
<dbReference type="PANTHER" id="PTHR43285:SF2">
    <property type="entry name" value="ANTHRANILATE PHOSPHORIBOSYLTRANSFERASE"/>
    <property type="match status" value="1"/>
</dbReference>
<dbReference type="SUPFAM" id="SSF52418">
    <property type="entry name" value="Nucleoside phosphorylase/phosphoribosyltransferase catalytic domain"/>
    <property type="match status" value="1"/>
</dbReference>
<dbReference type="PANTHER" id="PTHR43285">
    <property type="entry name" value="ANTHRANILATE PHOSPHORIBOSYLTRANSFERASE"/>
    <property type="match status" value="1"/>
</dbReference>
<comment type="caution">
    <text evidence="4">The sequence shown here is derived from an EMBL/GenBank/DDBJ whole genome shotgun (WGS) entry which is preliminary data.</text>
</comment>
<dbReference type="Gene3D" id="3.40.1030.10">
    <property type="entry name" value="Nucleoside phosphorylase/phosphoribosyltransferase catalytic domain"/>
    <property type="match status" value="1"/>
</dbReference>
<sequence length="195" mass="21825">MKRSLDEAGFAYLHAPFCNPAMKNVAPVRKNLGVRTFFNVLGPLISPVRPHYQCLGVYNLKMMRLYTYIYQNLGVNYSIVHSLDGYDEISLTDVCKITNNAGEFVFTPEQLGFKTIRQEELWGGNTVDEAAKIFVNVLDNRATEAQRNAVVVNAAFAIQTRCPMKALEQCKAEAADALANGSAKKAFEKFVEIYK</sequence>
<dbReference type="AlphaFoldDB" id="A0A645CIL8"/>
<dbReference type="InterPro" id="IPR000312">
    <property type="entry name" value="Glycosyl_Trfase_fam3"/>
</dbReference>
<dbReference type="InterPro" id="IPR035902">
    <property type="entry name" value="Nuc_phospho_transferase"/>
</dbReference>
<dbReference type="GO" id="GO:0000162">
    <property type="term" value="P:L-tryptophan biosynthetic process"/>
    <property type="evidence" value="ECO:0007669"/>
    <property type="project" value="InterPro"/>
</dbReference>
<gene>
    <name evidence="4" type="primary">trpD_23</name>
    <name evidence="4" type="ORF">SDC9_123789</name>
</gene>
<feature type="domain" description="Glycosyl transferase family 3" evidence="3">
    <location>
        <begin position="1"/>
        <end position="183"/>
    </location>
</feature>
<protein>
    <submittedName>
        <fullName evidence="4">Anthranilate phosphoribosyltransferase</fullName>
        <ecNumber evidence="4">2.4.2.18</ecNumber>
    </submittedName>
</protein>
<evidence type="ECO:0000256" key="1">
    <source>
        <dbReference type="ARBA" id="ARBA00022676"/>
    </source>
</evidence>
<dbReference type="GO" id="GO:0005829">
    <property type="term" value="C:cytosol"/>
    <property type="evidence" value="ECO:0007669"/>
    <property type="project" value="TreeGrafter"/>
</dbReference>
<reference evidence="4" key="1">
    <citation type="submission" date="2019-08" db="EMBL/GenBank/DDBJ databases">
        <authorList>
            <person name="Kucharzyk K."/>
            <person name="Murdoch R.W."/>
            <person name="Higgins S."/>
            <person name="Loffler F."/>
        </authorList>
    </citation>
    <scope>NUCLEOTIDE SEQUENCE</scope>
</reference>
<dbReference type="EMBL" id="VSSQ01027501">
    <property type="protein sequence ID" value="MPM76790.1"/>
    <property type="molecule type" value="Genomic_DNA"/>
</dbReference>
<dbReference type="GO" id="GO:0004048">
    <property type="term" value="F:anthranilate phosphoribosyltransferase activity"/>
    <property type="evidence" value="ECO:0007669"/>
    <property type="project" value="UniProtKB-EC"/>
</dbReference>
<evidence type="ECO:0000259" key="3">
    <source>
        <dbReference type="Pfam" id="PF00591"/>
    </source>
</evidence>
<organism evidence="4">
    <name type="scientific">bioreactor metagenome</name>
    <dbReference type="NCBI Taxonomy" id="1076179"/>
    <lineage>
        <taxon>unclassified sequences</taxon>
        <taxon>metagenomes</taxon>
        <taxon>ecological metagenomes</taxon>
    </lineage>
</organism>
<dbReference type="InterPro" id="IPR005940">
    <property type="entry name" value="Anthranilate_Pribosyl_Tfrase"/>
</dbReference>
<proteinExistence type="predicted"/>
<keyword evidence="2 4" id="KW-0808">Transferase</keyword>
<name>A0A645CIL8_9ZZZZ</name>
<dbReference type="Pfam" id="PF00591">
    <property type="entry name" value="Glycos_transf_3"/>
    <property type="match status" value="1"/>
</dbReference>
<dbReference type="EC" id="2.4.2.18" evidence="4"/>
<evidence type="ECO:0000256" key="2">
    <source>
        <dbReference type="ARBA" id="ARBA00022679"/>
    </source>
</evidence>